<dbReference type="PANTHER" id="PTHR36839:SF1">
    <property type="entry name" value="METALLO-BETA-LACTAMASE FAMILY PROTEIN (AFU_ORTHOLOGUE AFUA_5G12770)"/>
    <property type="match status" value="1"/>
</dbReference>
<evidence type="ECO:0000313" key="2">
    <source>
        <dbReference type="Proteomes" id="UP000198881"/>
    </source>
</evidence>
<sequence>MAAPSGPARFSWDESVLCATCGVEHEDTASHPLPEVCAICADDRQYVPPAGQEWTTVGRLRADGASIGLRELEPGLWSLPVSGGAGIGQRAKILTTEHGNLMVDVPAYIDQEAVDAVARLGGLAGILASHPHMYGVQSEWSLAFGGAPVHISEPDVGWLARRPAHLNVWSGTLQPLPGVTASQPGGHFPGSAVVHWTAADGAGVLLNGDTVGVSRSGRWATFMRSFPNYLPLSGAVALRIADHLERYRYARLYDNFGAVLGAPGRGQDAADVVRRSAQRHADWAEGRNDHLT</sequence>
<reference evidence="1 2" key="1">
    <citation type="submission" date="2016-10" db="EMBL/GenBank/DDBJ databases">
        <authorList>
            <person name="de Groot N.N."/>
        </authorList>
    </citation>
    <scope>NUCLEOTIDE SEQUENCE [LARGE SCALE GENOMIC DNA]</scope>
    <source>
        <strain evidence="1 2">CGMCC 1.7054</strain>
    </source>
</reference>
<dbReference type="EMBL" id="FPCG01000009">
    <property type="protein sequence ID" value="SFV24044.1"/>
    <property type="molecule type" value="Genomic_DNA"/>
</dbReference>
<organism evidence="1 2">
    <name type="scientific">Micrococcus terreus</name>
    <dbReference type="NCBI Taxonomy" id="574650"/>
    <lineage>
        <taxon>Bacteria</taxon>
        <taxon>Bacillati</taxon>
        <taxon>Actinomycetota</taxon>
        <taxon>Actinomycetes</taxon>
        <taxon>Micrococcales</taxon>
        <taxon>Micrococcaceae</taxon>
        <taxon>Micrococcus</taxon>
    </lineage>
</organism>
<keyword evidence="2" id="KW-1185">Reference proteome</keyword>
<protein>
    <recommendedName>
        <fullName evidence="3">Metallo-beta-lactamase domain-containing protein</fullName>
    </recommendedName>
</protein>
<dbReference type="Proteomes" id="UP000198881">
    <property type="component" value="Unassembled WGS sequence"/>
</dbReference>
<dbReference type="PANTHER" id="PTHR36839">
    <property type="entry name" value="METALLO-BETA-LACTAMASE FAMILY PROTEIN (AFU_ORTHOLOGUE AFUA_5G12770)"/>
    <property type="match status" value="1"/>
</dbReference>
<evidence type="ECO:0000313" key="1">
    <source>
        <dbReference type="EMBL" id="SFV24044.1"/>
    </source>
</evidence>
<dbReference type="SUPFAM" id="SSF56281">
    <property type="entry name" value="Metallo-hydrolase/oxidoreductase"/>
    <property type="match status" value="1"/>
</dbReference>
<gene>
    <name evidence="1" type="ORF">SAMN04487966_10979</name>
</gene>
<dbReference type="RefSeq" id="WP_091698549.1">
    <property type="nucleotide sequence ID" value="NZ_FPCG01000009.1"/>
</dbReference>
<name>A0A1I7MQ51_9MICC</name>
<dbReference type="InterPro" id="IPR036866">
    <property type="entry name" value="RibonucZ/Hydroxyglut_hydro"/>
</dbReference>
<proteinExistence type="predicted"/>
<dbReference type="OrthoDB" id="2373347at2"/>
<dbReference type="STRING" id="574650.SAMN04487966_10979"/>
<accession>A0A1I7MQ51</accession>
<evidence type="ECO:0008006" key="3">
    <source>
        <dbReference type="Google" id="ProtNLM"/>
    </source>
</evidence>
<dbReference type="AlphaFoldDB" id="A0A1I7MQ51"/>